<keyword evidence="1" id="KW-0408">Iron</keyword>
<sequence length="248" mass="28241">MMNPYQTLTSSILNQAGLNCHAVFRLADLPEAMRNSLHDANPDYLHYRQLILIGHGGKDFWAALTAQNSTQTEQQTQQLTRQDDQHPVDDFTVSKVNAFMQTEHPQTEYTLLYPGAYLLNLQELGQLAGWHHASPFMVGINASFGSWFAYRAVILANTDLPVTALHQSAPPCQRCEEKICIRICPAAALTVDSYDLQKCLHYRQQENSLCEVNCIARWSCPEAPEHRYTKEQMQYHYGCSIRMIKHIA</sequence>
<reference evidence="3" key="1">
    <citation type="submission" date="2021-04" db="EMBL/GenBank/DDBJ databases">
        <title>novel species isolated from subtropical streams in China.</title>
        <authorList>
            <person name="Lu H."/>
        </authorList>
    </citation>
    <scope>NUCLEOTIDE SEQUENCE</scope>
    <source>
        <strain evidence="3">LFS511W</strain>
    </source>
</reference>
<evidence type="ECO:0000259" key="2">
    <source>
        <dbReference type="PROSITE" id="PS51379"/>
    </source>
</evidence>
<keyword evidence="1" id="KW-0004">4Fe-4S</keyword>
<dbReference type="EMBL" id="JAGSPN010000004">
    <property type="protein sequence ID" value="MBR7781890.1"/>
    <property type="molecule type" value="Genomic_DNA"/>
</dbReference>
<keyword evidence="1" id="KW-0411">Iron-sulfur</keyword>
<dbReference type="Proteomes" id="UP000680067">
    <property type="component" value="Unassembled WGS sequence"/>
</dbReference>
<keyword evidence="1" id="KW-0479">Metal-binding</keyword>
<dbReference type="GO" id="GO:0051539">
    <property type="term" value="F:4 iron, 4 sulfur cluster binding"/>
    <property type="evidence" value="ECO:0007669"/>
    <property type="project" value="UniProtKB-KW"/>
</dbReference>
<gene>
    <name evidence="3" type="ORF">KDM89_07050</name>
</gene>
<dbReference type="PANTHER" id="PTHR30002">
    <property type="entry name" value="EPOXYQUEUOSINE REDUCTASE"/>
    <property type="match status" value="1"/>
</dbReference>
<evidence type="ECO:0000256" key="1">
    <source>
        <dbReference type="ARBA" id="ARBA00022485"/>
    </source>
</evidence>
<name>A0A941DKZ2_9BURK</name>
<feature type="domain" description="4Fe-4S ferredoxin-type" evidence="2">
    <location>
        <begin position="161"/>
        <end position="194"/>
    </location>
</feature>
<dbReference type="PANTHER" id="PTHR30002:SF4">
    <property type="entry name" value="EPOXYQUEUOSINE REDUCTASE"/>
    <property type="match status" value="1"/>
</dbReference>
<dbReference type="InterPro" id="IPR017896">
    <property type="entry name" value="4Fe4S_Fe-S-bd"/>
</dbReference>
<accession>A0A941DKZ2</accession>
<protein>
    <recommendedName>
        <fullName evidence="2">4Fe-4S ferredoxin-type domain-containing protein</fullName>
    </recommendedName>
</protein>
<dbReference type="InterPro" id="IPR004453">
    <property type="entry name" value="QueG"/>
</dbReference>
<evidence type="ECO:0000313" key="3">
    <source>
        <dbReference type="EMBL" id="MBR7781890.1"/>
    </source>
</evidence>
<organism evidence="3 4">
    <name type="scientific">Undibacterium luofuense</name>
    <dbReference type="NCBI Taxonomy" id="2828733"/>
    <lineage>
        <taxon>Bacteria</taxon>
        <taxon>Pseudomonadati</taxon>
        <taxon>Pseudomonadota</taxon>
        <taxon>Betaproteobacteria</taxon>
        <taxon>Burkholderiales</taxon>
        <taxon>Oxalobacteraceae</taxon>
        <taxon>Undibacterium</taxon>
    </lineage>
</organism>
<evidence type="ECO:0000313" key="4">
    <source>
        <dbReference type="Proteomes" id="UP000680067"/>
    </source>
</evidence>
<dbReference type="GO" id="GO:0008616">
    <property type="term" value="P:tRNA queuosine(34) biosynthetic process"/>
    <property type="evidence" value="ECO:0007669"/>
    <property type="project" value="InterPro"/>
</dbReference>
<keyword evidence="4" id="KW-1185">Reference proteome</keyword>
<dbReference type="AlphaFoldDB" id="A0A941DKZ2"/>
<dbReference type="PROSITE" id="PS51379">
    <property type="entry name" value="4FE4S_FER_2"/>
    <property type="match status" value="1"/>
</dbReference>
<dbReference type="GO" id="GO:0052693">
    <property type="term" value="F:epoxyqueuosine reductase activity"/>
    <property type="evidence" value="ECO:0007669"/>
    <property type="project" value="TreeGrafter"/>
</dbReference>
<dbReference type="RefSeq" id="WP_212687246.1">
    <property type="nucleotide sequence ID" value="NZ_JAGSPN010000004.1"/>
</dbReference>
<comment type="caution">
    <text evidence="3">The sequence shown here is derived from an EMBL/GenBank/DDBJ whole genome shotgun (WGS) entry which is preliminary data.</text>
</comment>
<proteinExistence type="predicted"/>